<dbReference type="AlphaFoldDB" id="A0AB39S4L6"/>
<dbReference type="Gene3D" id="3.40.50.620">
    <property type="entry name" value="HUPs"/>
    <property type="match status" value="1"/>
</dbReference>
<sequence length="56" mass="6009">MTGPVVAAFDGSPASMTAAWWAADESVERRLPMFLLRSCASEALLEQSASAYVPYV</sequence>
<accession>A0AB39S4L6</accession>
<gene>
    <name evidence="1" type="ORF">AB5J50_05840</name>
</gene>
<protein>
    <recommendedName>
        <fullName evidence="2">Universal stress protein</fullName>
    </recommendedName>
</protein>
<dbReference type="EMBL" id="CP163440">
    <property type="protein sequence ID" value="XDQ60319.1"/>
    <property type="molecule type" value="Genomic_DNA"/>
</dbReference>
<proteinExistence type="predicted"/>
<name>A0AB39S4L6_9ACTN</name>
<evidence type="ECO:0008006" key="2">
    <source>
        <dbReference type="Google" id="ProtNLM"/>
    </source>
</evidence>
<dbReference type="InterPro" id="IPR014729">
    <property type="entry name" value="Rossmann-like_a/b/a_fold"/>
</dbReference>
<organism evidence="1">
    <name type="scientific">Streptomyces sp. R35</name>
    <dbReference type="NCBI Taxonomy" id="3238630"/>
    <lineage>
        <taxon>Bacteria</taxon>
        <taxon>Bacillati</taxon>
        <taxon>Actinomycetota</taxon>
        <taxon>Actinomycetes</taxon>
        <taxon>Kitasatosporales</taxon>
        <taxon>Streptomycetaceae</taxon>
        <taxon>Streptomyces</taxon>
    </lineage>
</organism>
<evidence type="ECO:0000313" key="1">
    <source>
        <dbReference type="EMBL" id="XDQ60319.1"/>
    </source>
</evidence>
<dbReference type="RefSeq" id="WP_369255529.1">
    <property type="nucleotide sequence ID" value="NZ_CP163440.1"/>
</dbReference>
<reference evidence="1" key="1">
    <citation type="submission" date="2024-07" db="EMBL/GenBank/DDBJ databases">
        <authorList>
            <person name="Yu S.T."/>
        </authorList>
    </citation>
    <scope>NUCLEOTIDE SEQUENCE</scope>
    <source>
        <strain evidence="1">R35</strain>
    </source>
</reference>